<feature type="transmembrane region" description="Helical" evidence="1">
    <location>
        <begin position="397"/>
        <end position="416"/>
    </location>
</feature>
<evidence type="ECO:0000313" key="2">
    <source>
        <dbReference type="EMBL" id="MBL0705919.1"/>
    </source>
</evidence>
<feature type="transmembrane region" description="Helical" evidence="1">
    <location>
        <begin position="105"/>
        <end position="128"/>
    </location>
</feature>
<gene>
    <name evidence="2" type="ORF">JJE72_10420</name>
</gene>
<feature type="transmembrane region" description="Helical" evidence="1">
    <location>
        <begin position="280"/>
        <end position="299"/>
    </location>
</feature>
<keyword evidence="1" id="KW-1133">Transmembrane helix</keyword>
<feature type="transmembrane region" description="Helical" evidence="1">
    <location>
        <begin position="422"/>
        <end position="441"/>
    </location>
</feature>
<evidence type="ECO:0000256" key="1">
    <source>
        <dbReference type="SAM" id="Phobius"/>
    </source>
</evidence>
<protein>
    <submittedName>
        <fullName evidence="2">APC family permease</fullName>
    </submittedName>
</protein>
<dbReference type="PIRSF" id="PIRSF006060">
    <property type="entry name" value="AA_transporter"/>
    <property type="match status" value="1"/>
</dbReference>
<dbReference type="EMBL" id="JAERRC010000024">
    <property type="protein sequence ID" value="MBL0705919.1"/>
    <property type="molecule type" value="Genomic_DNA"/>
</dbReference>
<dbReference type="InterPro" id="IPR053153">
    <property type="entry name" value="APC_K+_Transporter"/>
</dbReference>
<dbReference type="Gene3D" id="1.20.1740.10">
    <property type="entry name" value="Amino acid/polyamine transporter I"/>
    <property type="match status" value="1"/>
</dbReference>
<dbReference type="PANTHER" id="PTHR47704:SF1">
    <property type="entry name" value="POTASSIUM TRANSPORTER KIMA"/>
    <property type="match status" value="1"/>
</dbReference>
<proteinExistence type="predicted"/>
<dbReference type="PANTHER" id="PTHR47704">
    <property type="entry name" value="POTASSIUM TRANSPORTER KIMA"/>
    <property type="match status" value="1"/>
</dbReference>
<keyword evidence="1" id="KW-0472">Membrane</keyword>
<dbReference type="RefSeq" id="WP_201896919.1">
    <property type="nucleotide sequence ID" value="NZ_BNCM01000002.1"/>
</dbReference>
<feature type="transmembrane region" description="Helical" evidence="1">
    <location>
        <begin position="159"/>
        <end position="178"/>
    </location>
</feature>
<feature type="transmembrane region" description="Helical" evidence="1">
    <location>
        <begin position="198"/>
        <end position="218"/>
    </location>
</feature>
<feature type="transmembrane region" description="Helical" evidence="1">
    <location>
        <begin position="134"/>
        <end position="152"/>
    </location>
</feature>
<feature type="transmembrane region" description="Helical" evidence="1">
    <location>
        <begin position="344"/>
        <end position="363"/>
    </location>
</feature>
<feature type="transmembrane region" description="Helical" evidence="1">
    <location>
        <begin position="369"/>
        <end position="390"/>
    </location>
</feature>
<organism evidence="2 3">
    <name type="scientific">Sinomonas cellulolyticus</name>
    <dbReference type="NCBI Taxonomy" id="2801916"/>
    <lineage>
        <taxon>Bacteria</taxon>
        <taxon>Bacillati</taxon>
        <taxon>Actinomycetota</taxon>
        <taxon>Actinomycetes</taxon>
        <taxon>Micrococcales</taxon>
        <taxon>Micrococcaceae</taxon>
        <taxon>Sinomonas</taxon>
    </lineage>
</organism>
<feature type="transmembrane region" description="Helical" evidence="1">
    <location>
        <begin position="51"/>
        <end position="72"/>
    </location>
</feature>
<sequence length="465" mass="47865">MRPATSAADRRPLLHSRLALLLAFAFAVMADPVSSVAYAIEAALRALDGDVALLGATMGLVVAIIALVILNYRQLVGRYPQGGGASAAVGEAFGDGWSFLPIGALVVDFVLTIAISVSAGASAVIAYFPALAPWRLPLALALIVVVGSLTWFGHLGRLVFAAMTIAFVAVAALVLGYGLFAEPHTVGTVTAAAGQPPVLAVVLAFPVAMALATGVEAPSSAIAQLGQLDDPDRARFGRVTLWLTLGIVGAITLGLTLEAVRLGVGIPPEDSTQIAELARIAAPAPVFAAFQLVTALLLLSAASSSFQAGPGLLKALALHTTRRGETVGILPGALGRTDADHTPYWGVALFILLAGAITGAAGGNDQELVLFYAVSVFLSFLAGLVSMAVFSHRDRRPWSLALNIAGALVVSFTLAANLTRGLPIISLAAAVLIAGMLYTAWTRAGRPRGVRNAESESEREEDSLA</sequence>
<accession>A0ABS1K2M0</accession>
<reference evidence="2 3" key="1">
    <citation type="submission" date="2021-01" db="EMBL/GenBank/DDBJ databases">
        <title>Genome public.</title>
        <authorList>
            <person name="Liu C."/>
            <person name="Sun Q."/>
        </authorList>
    </citation>
    <scope>NUCLEOTIDE SEQUENCE [LARGE SCALE GENOMIC DNA]</scope>
    <source>
        <strain evidence="2 3">JC656</strain>
    </source>
</reference>
<dbReference type="Proteomes" id="UP000639051">
    <property type="component" value="Unassembled WGS sequence"/>
</dbReference>
<keyword evidence="1" id="KW-0812">Transmembrane</keyword>
<name>A0ABS1K2M0_9MICC</name>
<evidence type="ECO:0000313" key="3">
    <source>
        <dbReference type="Proteomes" id="UP000639051"/>
    </source>
</evidence>
<feature type="transmembrane region" description="Helical" evidence="1">
    <location>
        <begin position="239"/>
        <end position="260"/>
    </location>
</feature>
<comment type="caution">
    <text evidence="2">The sequence shown here is derived from an EMBL/GenBank/DDBJ whole genome shotgun (WGS) entry which is preliminary data.</text>
</comment>
<keyword evidence="3" id="KW-1185">Reference proteome</keyword>